<evidence type="ECO:0000313" key="1">
    <source>
        <dbReference type="EMBL" id="MBN0043745.1"/>
    </source>
</evidence>
<dbReference type="Proteomes" id="UP000788262">
    <property type="component" value="Unassembled WGS sequence"/>
</dbReference>
<organism evidence="1 2">
    <name type="scientific">Streptomyces actuosus</name>
    <dbReference type="NCBI Taxonomy" id="1885"/>
    <lineage>
        <taxon>Bacteria</taxon>
        <taxon>Bacillati</taxon>
        <taxon>Actinomycetota</taxon>
        <taxon>Actinomycetes</taxon>
        <taxon>Kitasatosporales</taxon>
        <taxon>Streptomycetaceae</taxon>
        <taxon>Streptomyces</taxon>
    </lineage>
</organism>
<evidence type="ECO:0000313" key="2">
    <source>
        <dbReference type="Proteomes" id="UP000788262"/>
    </source>
</evidence>
<sequence length="201" mass="22250">MAQTWLPLLVAVVGVIGTLSAALMTQIRADRVKLLEIDSLRGQHAEDRAHDERMRALELADAREQRAAAHRAEAHARLRACCIAFNTAARHYQTAQISVLHGLRAGVGVNECVEALEEARTAFRASYAEAQMLLPDPVLAAASEVSRRLNDDYGALKRSLTDAPRNPAPPECEQRVQSAWTVLTDLRRTMRRDLRIDDPAP</sequence>
<accession>A0ABS2VKX2</accession>
<proteinExistence type="predicted"/>
<comment type="caution">
    <text evidence="1">The sequence shown here is derived from an EMBL/GenBank/DDBJ whole genome shotgun (WGS) entry which is preliminary data.</text>
</comment>
<gene>
    <name evidence="1" type="ORF">JS756_06410</name>
</gene>
<reference evidence="1 2" key="1">
    <citation type="submission" date="2021-02" db="EMBL/GenBank/DDBJ databases">
        <title>Whole genome sequencing of Streptomyces actuosus VRA1.</title>
        <authorList>
            <person name="Sen G."/>
            <person name="Sen A."/>
        </authorList>
    </citation>
    <scope>NUCLEOTIDE SEQUENCE [LARGE SCALE GENOMIC DNA]</scope>
    <source>
        <strain evidence="1 2">VRA1</strain>
    </source>
</reference>
<keyword evidence="2" id="KW-1185">Reference proteome</keyword>
<protein>
    <submittedName>
        <fullName evidence="1">Uncharacterized protein</fullName>
    </submittedName>
</protein>
<dbReference type="EMBL" id="JAFFZS010000003">
    <property type="protein sequence ID" value="MBN0043745.1"/>
    <property type="molecule type" value="Genomic_DNA"/>
</dbReference>
<name>A0ABS2VKX2_STRAS</name>